<proteinExistence type="predicted"/>
<dbReference type="Proteomes" id="UP000230605">
    <property type="component" value="Chromosome 5"/>
</dbReference>
<reference evidence="3 5" key="1">
    <citation type="submission" date="2015-10" db="EMBL/GenBank/DDBJ databases">
        <title>The cercosporin biosynthetic gene cluster was horizontally transferred to several fungal lineages and shown to be expanded in Cercospora beticola based on microsynteny with recipient genomes.</title>
        <authorList>
            <person name="De Jonge R."/>
            <person name="Ebert M.K."/>
            <person name="Suttle J.C."/>
            <person name="Jurick Ii W.M."/>
            <person name="Secor G.A."/>
            <person name="Thomma B.P."/>
            <person name="Van De Peer Y."/>
            <person name="Bolton M.D."/>
        </authorList>
    </citation>
    <scope>NUCLEOTIDE SEQUENCE [LARGE SCALE GENOMIC DNA]</scope>
    <source>
        <strain evidence="3 5">09-40</strain>
    </source>
</reference>
<dbReference type="EMBL" id="CP134193">
    <property type="protein sequence ID" value="WPB08544.1"/>
    <property type="molecule type" value="Genomic_DNA"/>
</dbReference>
<protein>
    <submittedName>
        <fullName evidence="3">Uncharacterized protein</fullName>
    </submittedName>
</protein>
<keyword evidence="2" id="KW-1133">Transmembrane helix</keyword>
<dbReference type="EMBL" id="LKMD01000108">
    <property type="protein sequence ID" value="PIA88719.1"/>
    <property type="molecule type" value="Genomic_DNA"/>
</dbReference>
<accession>A0A2G5H863</accession>
<sequence>MRGGEGKEEEEEVEEEERDPASECLMEGQQTVWVQPGARPSLSRSSNNHRAASPGHQMRQTAISQQKGEMVLAASELELSPATAALHPEEGNAAAAKHTHAERRGAVKNTAWLPDESTSCLSTSPSPLLRARRASHGPTLANELPDGLPPRPRRHSQPLSLPLVLVTREHPSRHRRRRNTWPRQPASPASSSPVQVDHRLPLPSQPPPAFWCLIVAAIILSTVALAAAVFLAHRPPLRPSSPSSYDSDPPATLHSCSTALLFTRPVMIPPAAPSPPHQPPTHTAYLRDMDPIVTLWSALYNSSTPASHLTQSQWLACHAAILFEVEAIHHNIARYA</sequence>
<feature type="compositionally biased region" description="Low complexity" evidence="1">
    <location>
        <begin position="181"/>
        <end position="193"/>
    </location>
</feature>
<keyword evidence="2" id="KW-0812">Transmembrane</keyword>
<name>A0A2G5H863_CERBT</name>
<dbReference type="Proteomes" id="UP001302367">
    <property type="component" value="Chromosome 10"/>
</dbReference>
<reference evidence="4 6" key="2">
    <citation type="submission" date="2023-09" db="EMBL/GenBank/DDBJ databases">
        <title>Complete-Gapless Cercospora beticola genome.</title>
        <authorList>
            <person name="Wyatt N.A."/>
            <person name="Spanner R.E."/>
            <person name="Bolton M.D."/>
        </authorList>
    </citation>
    <scope>NUCLEOTIDE SEQUENCE [LARGE SCALE GENOMIC DNA]</scope>
    <source>
        <strain evidence="4">Cb09-40</strain>
    </source>
</reference>
<evidence type="ECO:0000313" key="6">
    <source>
        <dbReference type="Proteomes" id="UP001302367"/>
    </source>
</evidence>
<evidence type="ECO:0000313" key="5">
    <source>
        <dbReference type="Proteomes" id="UP000230605"/>
    </source>
</evidence>
<gene>
    <name evidence="3" type="ORF">CB0940_07962</name>
    <name evidence="4" type="ORF">RHO25_013210</name>
</gene>
<dbReference type="AlphaFoldDB" id="A0A2G5H863"/>
<feature type="compositionally biased region" description="Basic residues" evidence="1">
    <location>
        <begin position="171"/>
        <end position="180"/>
    </location>
</feature>
<organism evidence="3 5">
    <name type="scientific">Cercospora beticola</name>
    <name type="common">Sugarbeet leaf spot fungus</name>
    <dbReference type="NCBI Taxonomy" id="122368"/>
    <lineage>
        <taxon>Eukaryota</taxon>
        <taxon>Fungi</taxon>
        <taxon>Dikarya</taxon>
        <taxon>Ascomycota</taxon>
        <taxon>Pezizomycotina</taxon>
        <taxon>Dothideomycetes</taxon>
        <taxon>Dothideomycetidae</taxon>
        <taxon>Mycosphaerellales</taxon>
        <taxon>Mycosphaerellaceae</taxon>
        <taxon>Cercospora</taxon>
    </lineage>
</organism>
<feature type="transmembrane region" description="Helical" evidence="2">
    <location>
        <begin position="208"/>
        <end position="232"/>
    </location>
</feature>
<feature type="compositionally biased region" description="Polar residues" evidence="1">
    <location>
        <begin position="58"/>
        <end position="67"/>
    </location>
</feature>
<evidence type="ECO:0000313" key="3">
    <source>
        <dbReference type="EMBL" id="PIA88719.1"/>
    </source>
</evidence>
<keyword evidence="2" id="KW-0472">Membrane</keyword>
<feature type="region of interest" description="Disordered" evidence="1">
    <location>
        <begin position="138"/>
        <end position="200"/>
    </location>
</feature>
<feature type="compositionally biased region" description="Acidic residues" evidence="1">
    <location>
        <begin position="7"/>
        <end position="18"/>
    </location>
</feature>
<evidence type="ECO:0000313" key="4">
    <source>
        <dbReference type="EMBL" id="WPB08544.1"/>
    </source>
</evidence>
<feature type="region of interest" description="Disordered" evidence="1">
    <location>
        <begin position="1"/>
        <end position="67"/>
    </location>
</feature>
<evidence type="ECO:0000256" key="1">
    <source>
        <dbReference type="SAM" id="MobiDB-lite"/>
    </source>
</evidence>
<keyword evidence="6" id="KW-1185">Reference proteome</keyword>
<evidence type="ECO:0000256" key="2">
    <source>
        <dbReference type="SAM" id="Phobius"/>
    </source>
</evidence>